<evidence type="ECO:0000313" key="4">
    <source>
        <dbReference type="Proteomes" id="UP000215914"/>
    </source>
</evidence>
<dbReference type="PANTHER" id="PTHR33463:SF209">
    <property type="entry name" value="DISEASE RESISTANCE PROTEIN RPS2-LIKE"/>
    <property type="match status" value="1"/>
</dbReference>
<protein>
    <submittedName>
        <fullName evidence="3">Leucine-rich repeat domain superfamily</fullName>
    </submittedName>
</protein>
<reference evidence="3" key="1">
    <citation type="journal article" date="2017" name="Nature">
        <title>The sunflower genome provides insights into oil metabolism, flowering and Asterid evolution.</title>
        <authorList>
            <person name="Badouin H."/>
            <person name="Gouzy J."/>
            <person name="Grassa C.J."/>
            <person name="Murat F."/>
            <person name="Staton S.E."/>
            <person name="Cottret L."/>
            <person name="Lelandais-Briere C."/>
            <person name="Owens G.L."/>
            <person name="Carrere S."/>
            <person name="Mayjonade B."/>
            <person name="Legrand L."/>
            <person name="Gill N."/>
            <person name="Kane N.C."/>
            <person name="Bowers J.E."/>
            <person name="Hubner S."/>
            <person name="Bellec A."/>
            <person name="Berard A."/>
            <person name="Berges H."/>
            <person name="Blanchet N."/>
            <person name="Boniface M.C."/>
            <person name="Brunel D."/>
            <person name="Catrice O."/>
            <person name="Chaidir N."/>
            <person name="Claudel C."/>
            <person name="Donnadieu C."/>
            <person name="Faraut T."/>
            <person name="Fievet G."/>
            <person name="Helmstetter N."/>
            <person name="King M."/>
            <person name="Knapp S.J."/>
            <person name="Lai Z."/>
            <person name="Le Paslier M.C."/>
            <person name="Lippi Y."/>
            <person name="Lorenzon L."/>
            <person name="Mandel J.R."/>
            <person name="Marage G."/>
            <person name="Marchand G."/>
            <person name="Marquand E."/>
            <person name="Bret-Mestries E."/>
            <person name="Morien E."/>
            <person name="Nambeesan S."/>
            <person name="Nguyen T."/>
            <person name="Pegot-Espagnet P."/>
            <person name="Pouilly N."/>
            <person name="Raftis F."/>
            <person name="Sallet E."/>
            <person name="Schiex T."/>
            <person name="Thomas J."/>
            <person name="Vandecasteele C."/>
            <person name="Vares D."/>
            <person name="Vear F."/>
            <person name="Vautrin S."/>
            <person name="Crespi M."/>
            <person name="Mangin B."/>
            <person name="Burke J.M."/>
            <person name="Salse J."/>
            <person name="Munos S."/>
            <person name="Vincourt P."/>
            <person name="Rieseberg L.H."/>
            <person name="Langlade N.B."/>
        </authorList>
    </citation>
    <scope>NUCLEOTIDE SEQUENCE</scope>
    <source>
        <tissue evidence="3">Leaves</tissue>
    </source>
</reference>
<dbReference type="Proteomes" id="UP000215914">
    <property type="component" value="Unassembled WGS sequence"/>
</dbReference>
<gene>
    <name evidence="3" type="ORF">HanXRQr2_Chr09g0392241</name>
</gene>
<keyword evidence="1" id="KW-0611">Plant defense</keyword>
<dbReference type="InterPro" id="IPR032675">
    <property type="entry name" value="LRR_dom_sf"/>
</dbReference>
<comment type="caution">
    <text evidence="3">The sequence shown here is derived from an EMBL/GenBank/DDBJ whole genome shotgun (WGS) entry which is preliminary data.</text>
</comment>
<dbReference type="Gramene" id="mRNA:HanXRQr2_Chr09g0392241">
    <property type="protein sequence ID" value="CDS:HanXRQr2_Chr09g0392241.1"/>
    <property type="gene ID" value="HanXRQr2_Chr09g0392241"/>
</dbReference>
<dbReference type="PANTHER" id="PTHR33463">
    <property type="entry name" value="NB-ARC DOMAIN-CONTAINING PROTEIN-RELATED"/>
    <property type="match status" value="1"/>
</dbReference>
<evidence type="ECO:0000259" key="2">
    <source>
        <dbReference type="Pfam" id="PF23247"/>
    </source>
</evidence>
<dbReference type="Pfam" id="PF23247">
    <property type="entry name" value="LRR_RPS2"/>
    <property type="match status" value="1"/>
</dbReference>
<evidence type="ECO:0000256" key="1">
    <source>
        <dbReference type="ARBA" id="ARBA00022821"/>
    </source>
</evidence>
<dbReference type="SUPFAM" id="SSF52047">
    <property type="entry name" value="RNI-like"/>
    <property type="match status" value="1"/>
</dbReference>
<reference evidence="3" key="2">
    <citation type="submission" date="2020-06" db="EMBL/GenBank/DDBJ databases">
        <title>Helianthus annuus Genome sequencing and assembly Release 2.</title>
        <authorList>
            <person name="Gouzy J."/>
            <person name="Langlade N."/>
            <person name="Munos S."/>
        </authorList>
    </citation>
    <scope>NUCLEOTIDE SEQUENCE</scope>
    <source>
        <tissue evidence="3">Leaves</tissue>
    </source>
</reference>
<dbReference type="InterPro" id="IPR057135">
    <property type="entry name" value="At4g27190-like_LRR"/>
</dbReference>
<name>A0A9K3N9D6_HELAN</name>
<sequence>MEQSIAGSQENHLVCMLRDVTLQNLPKLVEIWWNKDLNGVLKYPMFSSLKVVKCDGLRKVFSVSVIKHFPHLEELHLAECLIMKQVVAYDEGKEYVGTNVVFPQLHTLRFVNLPNLTSFCEGAFIVEFPSLEYLNLEACPDMRTFSLGPLVTPKLNAIALENGEQLWKDDLNSTIKHLFMAKV</sequence>
<dbReference type="Gene3D" id="3.80.10.10">
    <property type="entry name" value="Ribonuclease Inhibitor"/>
    <property type="match status" value="1"/>
</dbReference>
<accession>A0A9K3N9D6</accession>
<organism evidence="3 4">
    <name type="scientific">Helianthus annuus</name>
    <name type="common">Common sunflower</name>
    <dbReference type="NCBI Taxonomy" id="4232"/>
    <lineage>
        <taxon>Eukaryota</taxon>
        <taxon>Viridiplantae</taxon>
        <taxon>Streptophyta</taxon>
        <taxon>Embryophyta</taxon>
        <taxon>Tracheophyta</taxon>
        <taxon>Spermatophyta</taxon>
        <taxon>Magnoliopsida</taxon>
        <taxon>eudicotyledons</taxon>
        <taxon>Gunneridae</taxon>
        <taxon>Pentapetalae</taxon>
        <taxon>asterids</taxon>
        <taxon>campanulids</taxon>
        <taxon>Asterales</taxon>
        <taxon>Asteraceae</taxon>
        <taxon>Asteroideae</taxon>
        <taxon>Heliantheae alliance</taxon>
        <taxon>Heliantheae</taxon>
        <taxon>Helianthus</taxon>
    </lineage>
</organism>
<dbReference type="AlphaFoldDB" id="A0A9K3N9D6"/>
<evidence type="ECO:0000313" key="3">
    <source>
        <dbReference type="EMBL" id="KAF5791228.1"/>
    </source>
</evidence>
<proteinExistence type="predicted"/>
<dbReference type="EMBL" id="MNCJ02000324">
    <property type="protein sequence ID" value="KAF5791228.1"/>
    <property type="molecule type" value="Genomic_DNA"/>
</dbReference>
<keyword evidence="4" id="KW-1185">Reference proteome</keyword>
<dbReference type="InterPro" id="IPR050905">
    <property type="entry name" value="Plant_NBS-LRR"/>
</dbReference>
<feature type="domain" description="Disease resistance protein At4g27190-like leucine-rich repeats" evidence="2">
    <location>
        <begin position="9"/>
        <end position="80"/>
    </location>
</feature>